<comment type="similarity">
    <text evidence="2 12">Belongs to the amiloride-sensitive sodium channel (TC 1.A.6) family.</text>
</comment>
<dbReference type="PANTHER" id="PTHR11690:SF288">
    <property type="entry name" value="AMILORIDE-SENSITIVE NA+ CHANNEL-RELATED"/>
    <property type="match status" value="1"/>
</dbReference>
<evidence type="ECO:0000256" key="8">
    <source>
        <dbReference type="ARBA" id="ARBA00023065"/>
    </source>
</evidence>
<dbReference type="Pfam" id="PF00858">
    <property type="entry name" value="ASC"/>
    <property type="match status" value="1"/>
</dbReference>
<dbReference type="EMBL" id="CAJVCH010540655">
    <property type="protein sequence ID" value="CAG7826654.1"/>
    <property type="molecule type" value="Genomic_DNA"/>
</dbReference>
<keyword evidence="10 12" id="KW-0739">Sodium transport</keyword>
<dbReference type="AlphaFoldDB" id="A0A8J2LP17"/>
<evidence type="ECO:0008006" key="16">
    <source>
        <dbReference type="Google" id="ProtNLM"/>
    </source>
</evidence>
<evidence type="ECO:0000256" key="10">
    <source>
        <dbReference type="ARBA" id="ARBA00023201"/>
    </source>
</evidence>
<evidence type="ECO:0000256" key="7">
    <source>
        <dbReference type="ARBA" id="ARBA00023053"/>
    </source>
</evidence>
<gene>
    <name evidence="14" type="ORF">AFUS01_LOCUS36698</name>
</gene>
<dbReference type="Proteomes" id="UP000708208">
    <property type="component" value="Unassembled WGS sequence"/>
</dbReference>
<keyword evidence="6 13" id="KW-1133">Transmembrane helix</keyword>
<evidence type="ECO:0000256" key="9">
    <source>
        <dbReference type="ARBA" id="ARBA00023136"/>
    </source>
</evidence>
<dbReference type="GO" id="GO:0015280">
    <property type="term" value="F:ligand-gated sodium channel activity"/>
    <property type="evidence" value="ECO:0007669"/>
    <property type="project" value="TreeGrafter"/>
</dbReference>
<evidence type="ECO:0000256" key="13">
    <source>
        <dbReference type="SAM" id="Phobius"/>
    </source>
</evidence>
<evidence type="ECO:0000256" key="3">
    <source>
        <dbReference type="ARBA" id="ARBA00022448"/>
    </source>
</evidence>
<evidence type="ECO:0000313" key="14">
    <source>
        <dbReference type="EMBL" id="CAG7826654.1"/>
    </source>
</evidence>
<dbReference type="GO" id="GO:0005886">
    <property type="term" value="C:plasma membrane"/>
    <property type="evidence" value="ECO:0007669"/>
    <property type="project" value="TreeGrafter"/>
</dbReference>
<keyword evidence="8 12" id="KW-0406">Ion transport</keyword>
<dbReference type="OrthoDB" id="6502088at2759"/>
<keyword evidence="3 12" id="KW-0813">Transport</keyword>
<accession>A0A8J2LP17</accession>
<keyword evidence="11 12" id="KW-0407">Ion channel</keyword>
<feature type="transmembrane region" description="Helical" evidence="13">
    <location>
        <begin position="603"/>
        <end position="628"/>
    </location>
</feature>
<evidence type="ECO:0000256" key="11">
    <source>
        <dbReference type="ARBA" id="ARBA00023303"/>
    </source>
</evidence>
<keyword evidence="9 13" id="KW-0472">Membrane</keyword>
<protein>
    <recommendedName>
        <fullName evidence="16">Pickpocket protein 28</fullName>
    </recommendedName>
</protein>
<reference evidence="14" key="1">
    <citation type="submission" date="2021-06" db="EMBL/GenBank/DDBJ databases">
        <authorList>
            <person name="Hodson N. C."/>
            <person name="Mongue J. A."/>
            <person name="Jaron S. K."/>
        </authorList>
    </citation>
    <scope>NUCLEOTIDE SEQUENCE</scope>
</reference>
<organism evidence="14 15">
    <name type="scientific">Allacma fusca</name>
    <dbReference type="NCBI Taxonomy" id="39272"/>
    <lineage>
        <taxon>Eukaryota</taxon>
        <taxon>Metazoa</taxon>
        <taxon>Ecdysozoa</taxon>
        <taxon>Arthropoda</taxon>
        <taxon>Hexapoda</taxon>
        <taxon>Collembola</taxon>
        <taxon>Symphypleona</taxon>
        <taxon>Sminthuridae</taxon>
        <taxon>Allacma</taxon>
    </lineage>
</organism>
<evidence type="ECO:0000256" key="5">
    <source>
        <dbReference type="ARBA" id="ARBA00022692"/>
    </source>
</evidence>
<proteinExistence type="inferred from homology"/>
<keyword evidence="4 12" id="KW-0894">Sodium channel</keyword>
<comment type="subcellular location">
    <subcellularLocation>
        <location evidence="1">Membrane</location>
        <topology evidence="1">Multi-pass membrane protein</topology>
    </subcellularLocation>
</comment>
<dbReference type="PANTHER" id="PTHR11690">
    <property type="entry name" value="AMILORIDE-SENSITIVE SODIUM CHANNEL-RELATED"/>
    <property type="match status" value="1"/>
</dbReference>
<sequence>MDKSDMGWIKPQSTPAWKTSFSHRPKNWRPIRFTGRFRKMNSVKELNQKLDAQLDYVAKASENYPSCVKQFHNYCQVTTMHGIRYVAEEKRHVSEKIFWSCWCVFGISAAIYMMSKIYTRWESSPVITSVSNTNFPVTNINFPAVTICTVNKAVNEKMIIQACNYNLTLSKMRSIISQLVDPEARNNDNIQIVNSSFRPKEAMKYLRLVAPKCEDYLLTCRWNSATAKCNNLFKLTLTDTGYCCTFNAIEARNKKSEGRNEAEVLEQEANYAFLQKAVWDYYDQNRDKNGYNSENMESNATTPDAFTCQRVFDDDLFPGICQYLKKCKDNPKVCKLSPPLPTTSPLGGMISDKYPLKALGAGRSRGLTLMLDTLRCDTVPTDSFKGLRVLVHDPEEFPAVGERGFIVGPGMETQVAVTATDTFSAEVLRAFTAERRGCYFSDEFPLKYYKEYSRSSCVLECENNFIFEKCNCVPYYAPGNYSEKSHGVCSVDKIQGCVRNAITNIAIFKPIKGKEKQEISCTEFCLPACNETFYNFVVTAATFPNQPEPNMTQMLREAIHDNRDYLNNITYVSASISVLRVFFRESSIMQYKRDELFTWEDFVSNLGGVMGLCLGFSLLSLVEIIYFFTMRFFVDWHRYKKAREAQDLLLINGFKY</sequence>
<evidence type="ECO:0000256" key="1">
    <source>
        <dbReference type="ARBA" id="ARBA00004141"/>
    </source>
</evidence>
<evidence type="ECO:0000256" key="12">
    <source>
        <dbReference type="RuleBase" id="RU000679"/>
    </source>
</evidence>
<keyword evidence="15" id="KW-1185">Reference proteome</keyword>
<evidence type="ECO:0000313" key="15">
    <source>
        <dbReference type="Proteomes" id="UP000708208"/>
    </source>
</evidence>
<dbReference type="InterPro" id="IPR001873">
    <property type="entry name" value="ENaC"/>
</dbReference>
<keyword evidence="5 12" id="KW-0812">Transmembrane</keyword>
<evidence type="ECO:0000256" key="4">
    <source>
        <dbReference type="ARBA" id="ARBA00022461"/>
    </source>
</evidence>
<evidence type="ECO:0000256" key="2">
    <source>
        <dbReference type="ARBA" id="ARBA00007193"/>
    </source>
</evidence>
<name>A0A8J2LP17_9HEXA</name>
<evidence type="ECO:0000256" key="6">
    <source>
        <dbReference type="ARBA" id="ARBA00022989"/>
    </source>
</evidence>
<comment type="caution">
    <text evidence="14">The sequence shown here is derived from an EMBL/GenBank/DDBJ whole genome shotgun (WGS) entry which is preliminary data.</text>
</comment>
<keyword evidence="7" id="KW-0915">Sodium</keyword>